<dbReference type="EMBL" id="JACHCB010000001">
    <property type="protein sequence ID" value="MBB6107704.1"/>
    <property type="molecule type" value="Genomic_DNA"/>
</dbReference>
<gene>
    <name evidence="2" type="ORF">HDF23_000434</name>
</gene>
<dbReference type="InterPro" id="IPR037401">
    <property type="entry name" value="SnoaL-like"/>
</dbReference>
<dbReference type="Gene3D" id="3.10.450.50">
    <property type="match status" value="1"/>
</dbReference>
<dbReference type="Proteomes" id="UP000541583">
    <property type="component" value="Unassembled WGS sequence"/>
</dbReference>
<feature type="domain" description="SnoaL-like" evidence="1">
    <location>
        <begin position="10"/>
        <end position="131"/>
    </location>
</feature>
<accession>A0ABR6PD67</accession>
<sequence>MDLENEKRQIQSLIAAKIKLIYNRNIDELLANYAADVVSFDLMSPLQNNGIAPMKKRLENWFAGYKSPIKQETANLKIMVSEEIAYSHCLTRTFGINSNGEEMDMWYRTTTGYKKENGRWLITHDHNSEPIDMETGKAMFGLKP</sequence>
<keyword evidence="3" id="KW-1185">Reference proteome</keyword>
<organism evidence="2 3">
    <name type="scientific">Mucilaginibacter lappiensis</name>
    <dbReference type="NCBI Taxonomy" id="354630"/>
    <lineage>
        <taxon>Bacteria</taxon>
        <taxon>Pseudomonadati</taxon>
        <taxon>Bacteroidota</taxon>
        <taxon>Sphingobacteriia</taxon>
        <taxon>Sphingobacteriales</taxon>
        <taxon>Sphingobacteriaceae</taxon>
        <taxon>Mucilaginibacter</taxon>
    </lineage>
</organism>
<proteinExistence type="predicted"/>
<protein>
    <submittedName>
        <fullName evidence="2">Ketosteroid isomerase-like protein</fullName>
    </submittedName>
</protein>
<comment type="caution">
    <text evidence="2">The sequence shown here is derived from an EMBL/GenBank/DDBJ whole genome shotgun (WGS) entry which is preliminary data.</text>
</comment>
<dbReference type="RefSeq" id="WP_076369816.1">
    <property type="nucleotide sequence ID" value="NZ_FTMG01000001.1"/>
</dbReference>
<evidence type="ECO:0000259" key="1">
    <source>
        <dbReference type="Pfam" id="PF13474"/>
    </source>
</evidence>
<dbReference type="InterPro" id="IPR032710">
    <property type="entry name" value="NTF2-like_dom_sf"/>
</dbReference>
<dbReference type="Pfam" id="PF13474">
    <property type="entry name" value="SnoaL_3"/>
    <property type="match status" value="1"/>
</dbReference>
<dbReference type="SUPFAM" id="SSF54427">
    <property type="entry name" value="NTF2-like"/>
    <property type="match status" value="1"/>
</dbReference>
<evidence type="ECO:0000313" key="3">
    <source>
        <dbReference type="Proteomes" id="UP000541583"/>
    </source>
</evidence>
<evidence type="ECO:0000313" key="2">
    <source>
        <dbReference type="EMBL" id="MBB6107704.1"/>
    </source>
</evidence>
<name>A0ABR6PD67_9SPHI</name>
<reference evidence="2 3" key="1">
    <citation type="submission" date="2020-08" db="EMBL/GenBank/DDBJ databases">
        <title>Genomic Encyclopedia of Type Strains, Phase IV (KMG-V): Genome sequencing to study the core and pangenomes of soil and plant-associated prokaryotes.</title>
        <authorList>
            <person name="Whitman W."/>
        </authorList>
    </citation>
    <scope>NUCLEOTIDE SEQUENCE [LARGE SCALE GENOMIC DNA]</scope>
    <source>
        <strain evidence="2 3">ANJLi2</strain>
    </source>
</reference>